<proteinExistence type="predicted"/>
<evidence type="ECO:0000256" key="1">
    <source>
        <dbReference type="SAM" id="MobiDB-lite"/>
    </source>
</evidence>
<gene>
    <name evidence="2" type="ORF">CBER1_03536</name>
</gene>
<keyword evidence="3" id="KW-1185">Reference proteome</keyword>
<dbReference type="OrthoDB" id="3647024at2759"/>
<dbReference type="EMBL" id="PNEN01000451">
    <property type="protein sequence ID" value="PPJ58603.1"/>
    <property type="molecule type" value="Genomic_DNA"/>
</dbReference>
<accession>A0A2S6CFZ6</accession>
<feature type="region of interest" description="Disordered" evidence="1">
    <location>
        <begin position="17"/>
        <end position="64"/>
    </location>
</feature>
<evidence type="ECO:0000313" key="2">
    <source>
        <dbReference type="EMBL" id="PPJ58603.1"/>
    </source>
</evidence>
<feature type="compositionally biased region" description="Polar residues" evidence="1">
    <location>
        <begin position="50"/>
        <end position="64"/>
    </location>
</feature>
<comment type="caution">
    <text evidence="2">The sequence shown here is derived from an EMBL/GenBank/DDBJ whole genome shotgun (WGS) entry which is preliminary data.</text>
</comment>
<reference evidence="3" key="1">
    <citation type="journal article" date="2017" name="bioRxiv">
        <title>Conservation of a gene cluster reveals novel cercosporin biosynthetic mechanisms and extends production to the genus Colletotrichum.</title>
        <authorList>
            <person name="de Jonge R."/>
            <person name="Ebert M.K."/>
            <person name="Huitt-Roehl C.R."/>
            <person name="Pal P."/>
            <person name="Suttle J.C."/>
            <person name="Spanner R.E."/>
            <person name="Neubauer J.D."/>
            <person name="Jurick W.M.II."/>
            <person name="Stott K.A."/>
            <person name="Secor G.A."/>
            <person name="Thomma B.P.H.J."/>
            <person name="Van de Peer Y."/>
            <person name="Townsend C.A."/>
            <person name="Bolton M.D."/>
        </authorList>
    </citation>
    <scope>NUCLEOTIDE SEQUENCE [LARGE SCALE GENOMIC DNA]</scope>
    <source>
        <strain evidence="3">CBS538.71</strain>
    </source>
</reference>
<evidence type="ECO:0000313" key="3">
    <source>
        <dbReference type="Proteomes" id="UP000237631"/>
    </source>
</evidence>
<dbReference type="Proteomes" id="UP000237631">
    <property type="component" value="Unassembled WGS sequence"/>
</dbReference>
<organism evidence="2 3">
    <name type="scientific">Cercospora berteroae</name>
    <dbReference type="NCBI Taxonomy" id="357750"/>
    <lineage>
        <taxon>Eukaryota</taxon>
        <taxon>Fungi</taxon>
        <taxon>Dikarya</taxon>
        <taxon>Ascomycota</taxon>
        <taxon>Pezizomycotina</taxon>
        <taxon>Dothideomycetes</taxon>
        <taxon>Dothideomycetidae</taxon>
        <taxon>Mycosphaerellales</taxon>
        <taxon>Mycosphaerellaceae</taxon>
        <taxon>Cercospora</taxon>
    </lineage>
</organism>
<dbReference type="AlphaFoldDB" id="A0A2S6CFZ6"/>
<protein>
    <submittedName>
        <fullName evidence="2">Uncharacterized protein</fullName>
    </submittedName>
</protein>
<name>A0A2S6CFZ6_9PEZI</name>
<sequence>MSQVARLEALLDELSKMLKQSDENPEDLGEEVRSIASTQDLSSDGGVFSEPSSSSETGAVSDKPTLSTLLENAIDKTASLFAIEPPRSPRAESHLSYSLNVNSKYRVHMDNAPERAVELEKDLRAAKTVLGDAAGLVEECKSVASKVAAAENLQLAQDSLTLEERRKRAGVMSECFI</sequence>